<feature type="non-terminal residue" evidence="5">
    <location>
        <position position="390"/>
    </location>
</feature>
<protein>
    <submittedName>
        <fullName evidence="5">Uncharacterized protein</fullName>
    </submittedName>
</protein>
<dbReference type="Pfam" id="PF03534">
    <property type="entry name" value="SpvB"/>
    <property type="match status" value="1"/>
</dbReference>
<keyword evidence="3" id="KW-0843">Virulence</keyword>
<dbReference type="EMBL" id="SSXH01000411">
    <property type="protein sequence ID" value="THJ71144.1"/>
    <property type="molecule type" value="Genomic_DNA"/>
</dbReference>
<evidence type="ECO:0000256" key="3">
    <source>
        <dbReference type="ARBA" id="ARBA00023026"/>
    </source>
</evidence>
<evidence type="ECO:0000256" key="4">
    <source>
        <dbReference type="SAM" id="MobiDB-lite"/>
    </source>
</evidence>
<dbReference type="AlphaFoldDB" id="A0A4S5EGS9"/>
<dbReference type="GO" id="GO:0005576">
    <property type="term" value="C:extracellular region"/>
    <property type="evidence" value="ECO:0007669"/>
    <property type="project" value="UniProtKB-SubCell"/>
</dbReference>
<feature type="region of interest" description="Disordered" evidence="4">
    <location>
        <begin position="1"/>
        <end position="63"/>
    </location>
</feature>
<sequence>MASPDNGVPPVPAGTRAQPQPDGPTQPRADGESQPGTGGGPQPADPGLPTISQPKGGGAIRGLGEKFAANPVTGTGSFTVPLALSPGRSGFTPALELAYNSGEGNGPFGLGWAVSTPSITRRTDQGLPRYADAEESDVFLISGAEDLVPVLGDDGRPAADATTWPGWTVRRHRPRTEGLFARIERWTSDETGETHWRSISRDNVTTRYGVTAASRVEDGGRTFSWLICESWDSHGNAAVYEYAAEDAAGVDTTAGAERTRRRDAGRYLSKVKYGNRVSRLVQPDLAAMEWLFEVAFDYDEGRLLEQPPDPGTPAGAQLDRVLASYDPATAWAARPDPFSRYRAGFEVRTHRRCRRVLTFHRFAELGAEPCLVRSTDLGYDDFADSQCLFW</sequence>
<evidence type="ECO:0000313" key="6">
    <source>
        <dbReference type="Proteomes" id="UP000305282"/>
    </source>
</evidence>
<dbReference type="RefSeq" id="WP_268903856.1">
    <property type="nucleotide sequence ID" value="NZ_SSXH01000411.1"/>
</dbReference>
<organism evidence="5 6">
    <name type="scientific">Candidatus Frankia alpina</name>
    <dbReference type="NCBI Taxonomy" id="2699483"/>
    <lineage>
        <taxon>Bacteria</taxon>
        <taxon>Bacillati</taxon>
        <taxon>Actinomycetota</taxon>
        <taxon>Actinomycetes</taxon>
        <taxon>Frankiales</taxon>
        <taxon>Frankiaceae</taxon>
        <taxon>Frankia</taxon>
    </lineage>
</organism>
<name>A0A4S5EGS9_9ACTN</name>
<evidence type="ECO:0000313" key="5">
    <source>
        <dbReference type="EMBL" id="THJ71144.1"/>
    </source>
</evidence>
<evidence type="ECO:0000256" key="2">
    <source>
        <dbReference type="ARBA" id="ARBA00022525"/>
    </source>
</evidence>
<dbReference type="InterPro" id="IPR003284">
    <property type="entry name" value="Sal_SpvB"/>
</dbReference>
<comment type="caution">
    <text evidence="5">The sequence shown here is derived from an EMBL/GenBank/DDBJ whole genome shotgun (WGS) entry which is preliminary data.</text>
</comment>
<reference evidence="5 6" key="1">
    <citation type="submission" date="2019-04" db="EMBL/GenBank/DDBJ databases">
        <title>Draft genome sequences for three unisolated Alnus-infective Frankia Sp+ strains, AgTrS, AiOr and AvVan, the first sequenced Frankia strains able to sporulate in-planta.</title>
        <authorList>
            <person name="Bethencourt L."/>
            <person name="Vautrin F."/>
            <person name="Taib N."/>
            <person name="Dubost A."/>
            <person name="Castro-Garcia L."/>
            <person name="Imbaud O."/>
            <person name="Abrouk D."/>
            <person name="Fournier P."/>
            <person name="Briolay J."/>
            <person name="Nguyen A."/>
            <person name="Normand P."/>
            <person name="Fernandez M.P."/>
            <person name="Brochier-Armanet C."/>
            <person name="Herrera-Belaroussi A."/>
        </authorList>
    </citation>
    <scope>NUCLEOTIDE SEQUENCE [LARGE SCALE GENOMIC DNA]</scope>
    <source>
        <strain evidence="5 6">AvVan</strain>
    </source>
</reference>
<comment type="subcellular location">
    <subcellularLocation>
        <location evidence="1">Secreted</location>
    </subcellularLocation>
</comment>
<gene>
    <name evidence="5" type="ORF">E7Y31_15495</name>
</gene>
<proteinExistence type="predicted"/>
<dbReference type="PRINTS" id="PR01341">
    <property type="entry name" value="SALSPVBPROT"/>
</dbReference>
<dbReference type="GO" id="GO:0005737">
    <property type="term" value="C:cytoplasm"/>
    <property type="evidence" value="ECO:0007669"/>
    <property type="project" value="InterPro"/>
</dbReference>
<accession>A0A4S5EGS9</accession>
<keyword evidence="2" id="KW-0964">Secreted</keyword>
<evidence type="ECO:0000256" key="1">
    <source>
        <dbReference type="ARBA" id="ARBA00004613"/>
    </source>
</evidence>
<dbReference type="Proteomes" id="UP000305282">
    <property type="component" value="Unassembled WGS sequence"/>
</dbReference>
<keyword evidence="6" id="KW-1185">Reference proteome</keyword>